<feature type="domain" description="HTH araC/xylS-type" evidence="5">
    <location>
        <begin position="108"/>
        <end position="211"/>
    </location>
</feature>
<accession>A0ABR8LX04</accession>
<keyword evidence="2" id="KW-0238">DNA-binding</keyword>
<dbReference type="Pfam" id="PF12833">
    <property type="entry name" value="HTH_18"/>
    <property type="match status" value="1"/>
</dbReference>
<dbReference type="EMBL" id="JACXXH010000004">
    <property type="protein sequence ID" value="MBD3863474.1"/>
    <property type="molecule type" value="Genomic_DNA"/>
</dbReference>
<dbReference type="InterPro" id="IPR009057">
    <property type="entry name" value="Homeodomain-like_sf"/>
</dbReference>
<keyword evidence="4" id="KW-1133">Transmembrane helix</keyword>
<feature type="transmembrane region" description="Helical" evidence="4">
    <location>
        <begin position="29"/>
        <end position="47"/>
    </location>
</feature>
<dbReference type="PROSITE" id="PS00041">
    <property type="entry name" value="HTH_ARAC_FAMILY_1"/>
    <property type="match status" value="1"/>
</dbReference>
<comment type="caution">
    <text evidence="6">The sequence shown here is derived from an EMBL/GenBank/DDBJ whole genome shotgun (WGS) entry which is preliminary data.</text>
</comment>
<feature type="transmembrane region" description="Helical" evidence="4">
    <location>
        <begin position="53"/>
        <end position="74"/>
    </location>
</feature>
<dbReference type="InterPro" id="IPR018062">
    <property type="entry name" value="HTH_AraC-typ_CS"/>
</dbReference>
<evidence type="ECO:0000313" key="6">
    <source>
        <dbReference type="EMBL" id="MBD3863474.1"/>
    </source>
</evidence>
<evidence type="ECO:0000256" key="2">
    <source>
        <dbReference type="ARBA" id="ARBA00023125"/>
    </source>
</evidence>
<organism evidence="6 7">
    <name type="scientific">Olleya marilimosa</name>
    <dbReference type="NCBI Taxonomy" id="272164"/>
    <lineage>
        <taxon>Bacteria</taxon>
        <taxon>Pseudomonadati</taxon>
        <taxon>Bacteroidota</taxon>
        <taxon>Flavobacteriia</taxon>
        <taxon>Flavobacteriales</taxon>
        <taxon>Flavobacteriaceae</taxon>
    </lineage>
</organism>
<keyword evidence="1" id="KW-0805">Transcription regulation</keyword>
<sequence>MIKSYEKGNIIVNTKVYPETLWLKRLLKIGLLICLVWLITIIFSILNENDKNYIFYPMWICISFLIYWIGYIGLAKSKLLIERKKLKANKKRETKINKPINSSSTFNKIETKIITEQLYLNPNLNLSLLSNLLGLSEGYISQQINTNSEINFNDYINKLRIDNAKEILSNKDFNNYTIESIGLESGFNSKSSFYAAFKKFTNQTPVQYKKDVRNL</sequence>
<dbReference type="SMART" id="SM00342">
    <property type="entry name" value="HTH_ARAC"/>
    <property type="match status" value="1"/>
</dbReference>
<protein>
    <submittedName>
        <fullName evidence="6">AraC family transcriptional regulator</fullName>
    </submittedName>
</protein>
<evidence type="ECO:0000256" key="4">
    <source>
        <dbReference type="SAM" id="Phobius"/>
    </source>
</evidence>
<reference evidence="6 7" key="1">
    <citation type="submission" date="2020-09" db="EMBL/GenBank/DDBJ databases">
        <title>Bacillus nautilus sp. nov., Chryseoglobus crepusculi sp. nov, and Psychrobacter noctis sp. nov., isolated from deep-sea sponges from the equatorial Atlantic.</title>
        <authorList>
            <person name="Stennett H.L."/>
            <person name="Williams S.E."/>
        </authorList>
    </citation>
    <scope>NUCLEOTIDE SEQUENCE [LARGE SCALE GENOMIC DNA]</scope>
    <source>
        <strain evidence="6 7">28M-24</strain>
    </source>
</reference>
<evidence type="ECO:0000256" key="1">
    <source>
        <dbReference type="ARBA" id="ARBA00023015"/>
    </source>
</evidence>
<keyword evidence="4" id="KW-0812">Transmembrane</keyword>
<keyword evidence="3" id="KW-0804">Transcription</keyword>
<dbReference type="PANTHER" id="PTHR43280">
    <property type="entry name" value="ARAC-FAMILY TRANSCRIPTIONAL REGULATOR"/>
    <property type="match status" value="1"/>
</dbReference>
<evidence type="ECO:0000259" key="5">
    <source>
        <dbReference type="PROSITE" id="PS01124"/>
    </source>
</evidence>
<keyword evidence="7" id="KW-1185">Reference proteome</keyword>
<keyword evidence="4" id="KW-0472">Membrane</keyword>
<evidence type="ECO:0000256" key="3">
    <source>
        <dbReference type="ARBA" id="ARBA00023163"/>
    </source>
</evidence>
<dbReference type="Proteomes" id="UP000627521">
    <property type="component" value="Unassembled WGS sequence"/>
</dbReference>
<dbReference type="PANTHER" id="PTHR43280:SF34">
    <property type="entry name" value="ARAC-FAMILY TRANSCRIPTIONAL REGULATOR"/>
    <property type="match status" value="1"/>
</dbReference>
<dbReference type="InterPro" id="IPR018060">
    <property type="entry name" value="HTH_AraC"/>
</dbReference>
<dbReference type="RefSeq" id="WP_191099975.1">
    <property type="nucleotide sequence ID" value="NZ_JACXXF010000005.1"/>
</dbReference>
<dbReference type="PROSITE" id="PS01124">
    <property type="entry name" value="HTH_ARAC_FAMILY_2"/>
    <property type="match status" value="1"/>
</dbReference>
<name>A0ABR8LX04_9FLAO</name>
<gene>
    <name evidence="6" type="ORF">IEG06_08420</name>
</gene>
<proteinExistence type="predicted"/>
<dbReference type="SUPFAM" id="SSF46689">
    <property type="entry name" value="Homeodomain-like"/>
    <property type="match status" value="1"/>
</dbReference>
<dbReference type="Gene3D" id="1.10.10.60">
    <property type="entry name" value="Homeodomain-like"/>
    <property type="match status" value="2"/>
</dbReference>
<evidence type="ECO:0000313" key="7">
    <source>
        <dbReference type="Proteomes" id="UP000627521"/>
    </source>
</evidence>